<organism evidence="1">
    <name type="scientific">Aureoumbra lagunensis</name>
    <dbReference type="NCBI Taxonomy" id="44058"/>
    <lineage>
        <taxon>Eukaryota</taxon>
        <taxon>Sar</taxon>
        <taxon>Stramenopiles</taxon>
        <taxon>Ochrophyta</taxon>
        <taxon>Pelagophyceae</taxon>
        <taxon>Pelagomonadales</taxon>
        <taxon>Aureoumbra</taxon>
    </lineage>
</organism>
<evidence type="ECO:0000313" key="1">
    <source>
        <dbReference type="EMBL" id="CAE0371651.1"/>
    </source>
</evidence>
<gene>
    <name evidence="1" type="ORF">ALAG00032_LOCUS12433</name>
</gene>
<accession>A0A7S3K1F6</accession>
<dbReference type="AlphaFoldDB" id="A0A7S3K1F6"/>
<dbReference type="EMBL" id="HBIJ01018894">
    <property type="protein sequence ID" value="CAE0371651.1"/>
    <property type="molecule type" value="Transcribed_RNA"/>
</dbReference>
<reference evidence="1" key="1">
    <citation type="submission" date="2021-01" db="EMBL/GenBank/DDBJ databases">
        <authorList>
            <person name="Corre E."/>
            <person name="Pelletier E."/>
            <person name="Niang G."/>
            <person name="Scheremetjew M."/>
            <person name="Finn R."/>
            <person name="Kale V."/>
            <person name="Holt S."/>
            <person name="Cochrane G."/>
            <person name="Meng A."/>
            <person name="Brown T."/>
            <person name="Cohen L."/>
        </authorList>
    </citation>
    <scope>NUCLEOTIDE SEQUENCE</scope>
    <source>
        <strain evidence="1">CCMP1510</strain>
    </source>
</reference>
<sequence>MEYPGLSTRVRYVSNEELDGCGLFAQRRENIYNKMRQAPFPVKENIEQYRRWERNTMSQVCPRSATKMQLTDLTYYIHNIQTKSIHINKSINYYYVARCVYFFELYSHISYDWDDVFEQLKSQIPRNVKRRKTRKKVTIEKCIEELSEHCSHEGRQIITKEYIQQNLEQNCFNKLRPHYRRKRVSGGIKNRSYTFGVVYAPFYKRSRTSNLTEEYAELTKLLVNFGKQRLPHGTTFTSITINLNLRTKPHIDAYNVGPSYIIGFGTDVKGGGLWTLADGILDIFGEHFVQFDGTMPHATMEFTGKRITLVYYTARNLIKIPPDEIDRLRDEFGFPLPKQSEDTRPPLLEISSTVRMHAAAVAFEEFINTKHDVGAARAKAEEIFCVYRAQQPTAEMLALVGNIFKSDDKIWRIVQVYYHAKFESFLVDYYNYERFSDNVPPYDRDESGEALIQYSLLSEVVEWIRESKLELSRP</sequence>
<proteinExistence type="predicted"/>
<name>A0A7S3K1F6_9STRA</name>
<protein>
    <submittedName>
        <fullName evidence="1">Uncharacterized protein</fullName>
    </submittedName>
</protein>